<reference evidence="2" key="1">
    <citation type="submission" date="2020-05" db="EMBL/GenBank/DDBJ databases">
        <authorList>
            <person name="Chiriac C."/>
            <person name="Salcher M."/>
            <person name="Ghai R."/>
            <person name="Kavagutti S V."/>
        </authorList>
    </citation>
    <scope>NUCLEOTIDE SEQUENCE</scope>
</reference>
<dbReference type="EMBL" id="LR796981">
    <property type="protein sequence ID" value="CAB4179000.1"/>
    <property type="molecule type" value="Genomic_DNA"/>
</dbReference>
<evidence type="ECO:0000313" key="1">
    <source>
        <dbReference type="EMBL" id="CAB4179000.1"/>
    </source>
</evidence>
<protein>
    <submittedName>
        <fullName evidence="2">Baseplate protein J-like</fullName>
    </submittedName>
</protein>
<proteinExistence type="predicted"/>
<dbReference type="EMBL" id="LR797501">
    <property type="protein sequence ID" value="CAB4220599.1"/>
    <property type="molecule type" value="Genomic_DNA"/>
</dbReference>
<organism evidence="2">
    <name type="scientific">uncultured Caudovirales phage</name>
    <dbReference type="NCBI Taxonomy" id="2100421"/>
    <lineage>
        <taxon>Viruses</taxon>
        <taxon>Duplodnaviria</taxon>
        <taxon>Heunggongvirae</taxon>
        <taxon>Uroviricota</taxon>
        <taxon>Caudoviricetes</taxon>
        <taxon>Peduoviridae</taxon>
        <taxon>Maltschvirus</taxon>
        <taxon>Maltschvirus maltsch</taxon>
    </lineage>
</organism>
<accession>A0A6J5SZC6</accession>
<evidence type="ECO:0000313" key="2">
    <source>
        <dbReference type="EMBL" id="CAB4220599.1"/>
    </source>
</evidence>
<name>A0A6J5SZC6_9CAUD</name>
<gene>
    <name evidence="1" type="ORF">UFOVP1033_40</name>
    <name evidence="2" type="ORF">UFOVP1631_40</name>
</gene>
<sequence length="518" mass="55692">MSITPASNIPVSIDYTGRDYYAIREELIARIQSRIPEWTASDPADFGVALVEAFAYLGDLMSYYIDRTANESFIGTATQRQSVLNIAQTYGYTPAGYRQAYTTLTFINTSASEITIPAGSIISGDVVIADTVQTLYFTTASDVAVQEQVGDIAGTADTTAYEGRSVILVSDNANTNGELIGTSAGFPSMTFELGETPVVDGSVEIYVQDGDVYSKWTQVPHLLDYGPTDLVFTTYLDENDKVYIEFGDGVSGVIPTLYSEIRAKYTVGGGELGNVLPDTLTTIYYIPGLTEGQTTAIQGVMTVTNSVTAIGGSNPETTDQVRISAPLSLRANNRAVTLQDYADLALGVSGVGKASATAGIWTSVTVYIAPSRSATDTDMQPGLDDMGDPTLEYERLKTDVETYLADKLLLGTSVTVSPPVYVDVVITIQYTKMAQYTTTEVETAIKLKLLTEFGYSGLYFEDTIYPQDIEFVLAQVPGVKVARVTALHIEGDTGLNTLTGAPNEIFRFTEANISIGSI</sequence>